<evidence type="ECO:0008006" key="3">
    <source>
        <dbReference type="Google" id="ProtNLM"/>
    </source>
</evidence>
<sequence length="103" mass="11836">MTEAQLQYLLNELKSYLKITWSEEDEELLKHVKRGAAYLDGLCGTVIDYSEDLFAQQLLLDYGRYVYNHSLELFEINFASELSKLSIREGVKAYEAANTETSS</sequence>
<protein>
    <recommendedName>
        <fullName evidence="3">Phage gp6-like head-tail connector protein</fullName>
    </recommendedName>
</protein>
<proteinExistence type="predicted"/>
<dbReference type="OrthoDB" id="2362564at2"/>
<dbReference type="EMBL" id="FNQR01000021">
    <property type="protein sequence ID" value="SEB15769.1"/>
    <property type="molecule type" value="Genomic_DNA"/>
</dbReference>
<name>A0A1H4H1Q6_9BACI</name>
<dbReference type="STRING" id="571932.SAMN05421743_12141"/>
<reference evidence="2" key="1">
    <citation type="submission" date="2016-10" db="EMBL/GenBank/DDBJ databases">
        <authorList>
            <person name="Varghese N."/>
            <person name="Submissions S."/>
        </authorList>
    </citation>
    <scope>NUCLEOTIDE SEQUENCE [LARGE SCALE GENOMIC DNA]</scope>
    <source>
        <strain evidence="2">CCM7597</strain>
    </source>
</reference>
<dbReference type="AlphaFoldDB" id="A0A1H4H1Q6"/>
<gene>
    <name evidence="1" type="ORF">SAMN05421743_12141</name>
</gene>
<keyword evidence="2" id="KW-1185">Reference proteome</keyword>
<dbReference type="RefSeq" id="WP_093046469.1">
    <property type="nucleotide sequence ID" value="NZ_FNQR01000021.1"/>
</dbReference>
<organism evidence="1 2">
    <name type="scientific">Thalassobacillus cyri</name>
    <dbReference type="NCBI Taxonomy" id="571932"/>
    <lineage>
        <taxon>Bacteria</taxon>
        <taxon>Bacillati</taxon>
        <taxon>Bacillota</taxon>
        <taxon>Bacilli</taxon>
        <taxon>Bacillales</taxon>
        <taxon>Bacillaceae</taxon>
        <taxon>Thalassobacillus</taxon>
    </lineage>
</organism>
<evidence type="ECO:0000313" key="2">
    <source>
        <dbReference type="Proteomes" id="UP000198584"/>
    </source>
</evidence>
<dbReference type="Proteomes" id="UP000198584">
    <property type="component" value="Unassembled WGS sequence"/>
</dbReference>
<accession>A0A1H4H1Q6</accession>
<evidence type="ECO:0000313" key="1">
    <source>
        <dbReference type="EMBL" id="SEB15769.1"/>
    </source>
</evidence>